<protein>
    <submittedName>
        <fullName evidence="5">Redoxin</fullName>
    </submittedName>
</protein>
<dbReference type="AlphaFoldDB" id="A0A1T5HD59"/>
<evidence type="ECO:0000313" key="6">
    <source>
        <dbReference type="Proteomes" id="UP000190897"/>
    </source>
</evidence>
<evidence type="ECO:0000256" key="3">
    <source>
        <dbReference type="ARBA" id="ARBA00023284"/>
    </source>
</evidence>
<accession>A0A1T5HD59</accession>
<dbReference type="Gene3D" id="3.40.30.10">
    <property type="entry name" value="Glutaredoxin"/>
    <property type="match status" value="1"/>
</dbReference>
<dbReference type="Pfam" id="PF08534">
    <property type="entry name" value="Redoxin"/>
    <property type="match status" value="1"/>
</dbReference>
<dbReference type="GO" id="GO:0016491">
    <property type="term" value="F:oxidoreductase activity"/>
    <property type="evidence" value="ECO:0007669"/>
    <property type="project" value="InterPro"/>
</dbReference>
<dbReference type="InterPro" id="IPR017937">
    <property type="entry name" value="Thioredoxin_CS"/>
</dbReference>
<gene>
    <name evidence="5" type="ORF">SAMN05660293_05323</name>
</gene>
<dbReference type="RefSeq" id="WP_082217754.1">
    <property type="nucleotide sequence ID" value="NZ_FUZA01000011.1"/>
</dbReference>
<dbReference type="STRING" id="651661.SAMN05660293_05323"/>
<dbReference type="OrthoDB" id="9815205at2"/>
<feature type="domain" description="Thioredoxin" evidence="4">
    <location>
        <begin position="349"/>
        <end position="501"/>
    </location>
</feature>
<dbReference type="EMBL" id="FUZA01000011">
    <property type="protein sequence ID" value="SKC18520.1"/>
    <property type="molecule type" value="Genomic_DNA"/>
</dbReference>
<dbReference type="InterPro" id="IPR036249">
    <property type="entry name" value="Thioredoxin-like_sf"/>
</dbReference>
<dbReference type="PROSITE" id="PS00194">
    <property type="entry name" value="THIOREDOXIN_1"/>
    <property type="match status" value="1"/>
</dbReference>
<dbReference type="InterPro" id="IPR013766">
    <property type="entry name" value="Thioredoxin_domain"/>
</dbReference>
<organism evidence="5 6">
    <name type="scientific">Dyadobacter psychrophilus</name>
    <dbReference type="NCBI Taxonomy" id="651661"/>
    <lineage>
        <taxon>Bacteria</taxon>
        <taxon>Pseudomonadati</taxon>
        <taxon>Bacteroidota</taxon>
        <taxon>Cytophagia</taxon>
        <taxon>Cytophagales</taxon>
        <taxon>Spirosomataceae</taxon>
        <taxon>Dyadobacter</taxon>
    </lineage>
</organism>
<dbReference type="InterPro" id="IPR013740">
    <property type="entry name" value="Redoxin"/>
</dbReference>
<proteinExistence type="predicted"/>
<evidence type="ECO:0000313" key="5">
    <source>
        <dbReference type="EMBL" id="SKC18520.1"/>
    </source>
</evidence>
<reference evidence="6" key="1">
    <citation type="submission" date="2017-02" db="EMBL/GenBank/DDBJ databases">
        <authorList>
            <person name="Varghese N."/>
            <person name="Submissions S."/>
        </authorList>
    </citation>
    <scope>NUCLEOTIDE SEQUENCE [LARGE SCALE GENOMIC DNA]</scope>
    <source>
        <strain evidence="6">DSM 22270</strain>
    </source>
</reference>
<dbReference type="SUPFAM" id="SSF52833">
    <property type="entry name" value="Thioredoxin-like"/>
    <property type="match status" value="1"/>
</dbReference>
<dbReference type="PROSITE" id="PS51352">
    <property type="entry name" value="THIOREDOXIN_2"/>
    <property type="match status" value="1"/>
</dbReference>
<keyword evidence="6" id="KW-1185">Reference proteome</keyword>
<dbReference type="PANTHER" id="PTHR42852">
    <property type="entry name" value="THIOL:DISULFIDE INTERCHANGE PROTEIN DSBE"/>
    <property type="match status" value="1"/>
</dbReference>
<keyword evidence="3" id="KW-0676">Redox-active center</keyword>
<dbReference type="PANTHER" id="PTHR42852:SF13">
    <property type="entry name" value="PROTEIN DIPZ"/>
    <property type="match status" value="1"/>
</dbReference>
<comment type="subcellular location">
    <subcellularLocation>
        <location evidence="1">Cell envelope</location>
    </subcellularLocation>
</comment>
<evidence type="ECO:0000256" key="2">
    <source>
        <dbReference type="ARBA" id="ARBA00022748"/>
    </source>
</evidence>
<keyword evidence="2" id="KW-0201">Cytochrome c-type biogenesis</keyword>
<sequence length="503" mass="57149">MTFKLILSTAIFCTFHAFLYAQEKPDAPARFTVHVQFTEPLGIDSLYLRINNRFFSVIVGNEQVIAAGKDANNGFTFRIRPDQSAGQFDIRRKAKRNSSQDAELVSMPFVLAQPWQSEDSIVIRVSKRPLDYFSGSFPYQYEMKFSGKGARRYQARYDARIAYYEAGFASSNSRLFDSAGARYQDPAREKIHAALSILELHKSKISLSDYQLIKADILAENFKSRYNALRFALPQQTDTAALARSSGPLASEMDSLIASVPEHIAQQSFDFIRFLACKLEFDNQFATAKTDQQIDLVIKHYQGPLRDRLLTVLVQNRRSDPRINELYERVDRLVMDQDSKTELRKMAATLTGIDARDFELQDAGGNMVRLSEFKGKVVFIDVWFTGCGACAHYYKNVLKSAEQQLDGDDQIVFVTVSADTQKKLWLKSLSTENYTGGHSINTYTMGEGLKHDWTAYYDFESLPKMLIIDKKGRLHRIFNNGLDKAISTSQQLVSTLNEVKAMK</sequence>
<evidence type="ECO:0000259" key="4">
    <source>
        <dbReference type="PROSITE" id="PS51352"/>
    </source>
</evidence>
<name>A0A1T5HD59_9BACT</name>
<dbReference type="InterPro" id="IPR050553">
    <property type="entry name" value="Thioredoxin_ResA/DsbE_sf"/>
</dbReference>
<dbReference type="GO" id="GO:0030313">
    <property type="term" value="C:cell envelope"/>
    <property type="evidence" value="ECO:0007669"/>
    <property type="project" value="UniProtKB-SubCell"/>
</dbReference>
<evidence type="ECO:0000256" key="1">
    <source>
        <dbReference type="ARBA" id="ARBA00004196"/>
    </source>
</evidence>
<dbReference type="GO" id="GO:0017004">
    <property type="term" value="P:cytochrome complex assembly"/>
    <property type="evidence" value="ECO:0007669"/>
    <property type="project" value="UniProtKB-KW"/>
</dbReference>
<dbReference type="Proteomes" id="UP000190897">
    <property type="component" value="Unassembled WGS sequence"/>
</dbReference>